<feature type="domain" description="Nucleotide-diphospho-sugar transferase" evidence="2">
    <location>
        <begin position="198"/>
        <end position="400"/>
    </location>
</feature>
<evidence type="ECO:0000259" key="2">
    <source>
        <dbReference type="Pfam" id="PF03407"/>
    </source>
</evidence>
<dbReference type="STRING" id="53326.A0A016UJB7"/>
<reference evidence="4" key="1">
    <citation type="journal article" date="2015" name="Nat. Genet.">
        <title>The genome and transcriptome of the zoonotic hookworm Ancylostoma ceylanicum identify infection-specific gene families.</title>
        <authorList>
            <person name="Schwarz E.M."/>
            <person name="Hu Y."/>
            <person name="Antoshechkin I."/>
            <person name="Miller M.M."/>
            <person name="Sternberg P.W."/>
            <person name="Aroian R.V."/>
        </authorList>
    </citation>
    <scope>NUCLEOTIDE SEQUENCE</scope>
    <source>
        <strain evidence="4">HY135</strain>
    </source>
</reference>
<dbReference type="OrthoDB" id="5838555at2759"/>
<evidence type="ECO:0000313" key="4">
    <source>
        <dbReference type="Proteomes" id="UP000024635"/>
    </source>
</evidence>
<name>A0A016UJB7_9BILA</name>
<protein>
    <recommendedName>
        <fullName evidence="2">Nucleotide-diphospho-sugar transferase domain-containing protein</fullName>
    </recommendedName>
</protein>
<dbReference type="AlphaFoldDB" id="A0A016UJB7"/>
<keyword evidence="1" id="KW-0472">Membrane</keyword>
<organism evidence="3 4">
    <name type="scientific">Ancylostoma ceylanicum</name>
    <dbReference type="NCBI Taxonomy" id="53326"/>
    <lineage>
        <taxon>Eukaryota</taxon>
        <taxon>Metazoa</taxon>
        <taxon>Ecdysozoa</taxon>
        <taxon>Nematoda</taxon>
        <taxon>Chromadorea</taxon>
        <taxon>Rhabditida</taxon>
        <taxon>Rhabditina</taxon>
        <taxon>Rhabditomorpha</taxon>
        <taxon>Strongyloidea</taxon>
        <taxon>Ancylostomatidae</taxon>
        <taxon>Ancylostomatinae</taxon>
        <taxon>Ancylostoma</taxon>
    </lineage>
</organism>
<evidence type="ECO:0000313" key="3">
    <source>
        <dbReference type="EMBL" id="EYC15464.1"/>
    </source>
</evidence>
<gene>
    <name evidence="3" type="primary">Acey_s0036.g3155</name>
    <name evidence="3" type="synonym">Acey-C26C6.4</name>
    <name evidence="3" type="ORF">Y032_0036g3155</name>
</gene>
<comment type="caution">
    <text evidence="3">The sequence shown here is derived from an EMBL/GenBank/DDBJ whole genome shotgun (WGS) entry which is preliminary data.</text>
</comment>
<keyword evidence="1" id="KW-1133">Transmembrane helix</keyword>
<accession>A0A016UJB7</accession>
<evidence type="ECO:0000256" key="1">
    <source>
        <dbReference type="SAM" id="Phobius"/>
    </source>
</evidence>
<dbReference type="Proteomes" id="UP000024635">
    <property type="component" value="Unassembled WGS sequence"/>
</dbReference>
<keyword evidence="4" id="KW-1185">Reference proteome</keyword>
<keyword evidence="1" id="KW-0812">Transmembrane</keyword>
<dbReference type="EMBL" id="JARK01001372">
    <property type="protein sequence ID" value="EYC15464.1"/>
    <property type="molecule type" value="Genomic_DNA"/>
</dbReference>
<proteinExistence type="predicted"/>
<dbReference type="InterPro" id="IPR005069">
    <property type="entry name" value="Nucl-diP-sugar_transferase"/>
</dbReference>
<dbReference type="Pfam" id="PF03407">
    <property type="entry name" value="Nucleotid_trans"/>
    <property type="match status" value="1"/>
</dbReference>
<dbReference type="PANTHER" id="PTHR31967">
    <property type="entry name" value="GROUNDHOG (HEDGEHOG-LIKE FAMILY)-RELATED"/>
    <property type="match status" value="1"/>
</dbReference>
<dbReference type="PANTHER" id="PTHR31967:SF24">
    <property type="entry name" value="NUCLEOTIDE-DIPHOSPHO-SUGAR TRANSFERASE DOMAIN-CONTAINING PROTEIN"/>
    <property type="match status" value="1"/>
</dbReference>
<sequence>MVCWKEHWFFLVRINYLAGFPTNYCFYFLYVYYMFIFMRVNGVTLFQVVAAVMEPDPSVAADNDPDPAEPIVFGGSSGRCYVMLQLLRLLLYRLDSGYLSNKKPCLLLLVAWLFAAKSYHDAQPLFPRWGRIGRIISNVDKYSRILSREVIEEDGRFLEFTKLLAKREDPPYLLYLDKGFFDITLNHICNLKYMAGSVERLAVISFDPEMERDFKKVHPQIPIVTLDFSIVKKSVPKTLENHRYVIYQLVLMLRSHIASVLSSRGISFWSMQQDSIWTENFVSMNVEQHYPDSLLIFDTVGNDQIPIYDRSMPGWICGSTFFVRASPVTVEFFKKVALLMTRRQSPDSSIMTYLCGAPHYKCAKLPRWVVSSSNFFMGNRNVTPVVIQVDHESKLSKMELFRKENFVFIKDDLTCNASAVIHIKEAVTSALEEVRAEPKEDDEVATFDHILWCLHRWLGLDPYYNKRFLRVHEGIV</sequence>
<feature type="transmembrane region" description="Helical" evidence="1">
    <location>
        <begin position="14"/>
        <end position="35"/>
    </location>
</feature>